<evidence type="ECO:0000313" key="3">
    <source>
        <dbReference type="Proteomes" id="UP000583419"/>
    </source>
</evidence>
<organism evidence="2 3">
    <name type="scientific">Bifidobacterium boum</name>
    <dbReference type="NCBI Taxonomy" id="78343"/>
    <lineage>
        <taxon>Bacteria</taxon>
        <taxon>Bacillati</taxon>
        <taxon>Actinomycetota</taxon>
        <taxon>Actinomycetes</taxon>
        <taxon>Bifidobacteriales</taxon>
        <taxon>Bifidobacteriaceae</taxon>
        <taxon>Bifidobacterium</taxon>
    </lineage>
</organism>
<dbReference type="RefSeq" id="WP_168973452.1">
    <property type="nucleotide sequence ID" value="NZ_JABAGJ010000004.1"/>
</dbReference>
<dbReference type="GO" id="GO:0004386">
    <property type="term" value="F:helicase activity"/>
    <property type="evidence" value="ECO:0007669"/>
    <property type="project" value="UniProtKB-KW"/>
</dbReference>
<feature type="domain" description="Restriction endonuclease type II-like" evidence="1">
    <location>
        <begin position="1104"/>
        <end position="1197"/>
    </location>
</feature>
<gene>
    <name evidence="2" type="ORF">HF843_03825</name>
</gene>
<sequence>MSEFTQSDQALRQMRRWRDDYRNSLAPSPLEDISQLSAQLDLTHAHPSGIAQLFASGKAPLDSLFRDTGMLRAAGRRLERVYEDQTAKSRISGVAELSMVVGVATWSGKSVPVLLYPVDVTRKPGGGETDATIQFTGRGRLNPAFVTELHDQGVNLDEDELFDGSNYDNGTPETSAVFAAIEKQARRAFADFDIDRYIIVGCFMDPSAQILLESQRIIDALRKGPTGNTMLDALAGDAQAIHDIESDKIPEYSPFDGDPHAEYEVGDVDNTVRYAANVVAAGHSIVLDSEVGNGSAAQAAAIASRCIMNGRSVLYVPCVAEQKRRFTKIMGSNVIGDLVLDIADEQGNLAIDKQLIAAVGYRAGNASSRFDQLSDELVGVRSRLTRYLGDLHGVNERWGVSAYQTIQNLASIATLPTHPATHVRLSDTAARTLNGHMDEWANKLRTAGELGEYTVGPDDTAWYQASLTTEEQAVNAYQRVVDLMQKLLPATREQVATTVQTCGFPVPTTAQEWGRQVTVLKNLRRVLDVFQPEIFERDIDSMIEASKSKQQRKSEGSDLGFWERRRLVKEAKSLLRVGAQVENLHDALVVVAKQSEQWHLFVPHGGWPVLPPKLDTILETQDALMRNITSLDAVLATTPKGGNLESLDFNTLEERLKALYNDHMALDTLPGRCLLEQEFRSVGLDELVDDLRARRVPVEAVEGELQLSWWTTVFEDIVKQSAIISNQDGSALQTAADRFGQVDTEHVRSIGPMIHQESLRKLCDLLFSKTQEANQLHTVLAGGPNTSLGRILRDHPQIMALAKPVLMATPSTLAALTDPTPLADVAIIDAAAHMPAIELLSIICRARQVVIIAHDATVTSPSVKTLIGLLPHVEARPRLTRRSPRLSAFLQEAGYGPVRRAVPTEGMQGMVRLHRIEATGVPVISSGLVESSQQEIEAVTKLICDRAKSFTVVPVSYVLTVVTMTEVFRTRLGAELKSLASKDKTMGRFLRHVRLIGLDEVAGAQATDVIVSMCYAKTTHGRLIQQFGPLEGDGGKGMLLDALALADRNLDIVASFGPEDMDDERLHQSGPRLLKQLLSWASTLDATAVRPTPVQVADNVLFNDLAQRVKARGLEVAVDYGFSDGVRIPLVVGAKGKPFALAVLTDDAQFMGMQSTRERHRLLPQELARLGWSAMTVWSVAAFVNPDKEVDRMVARIGTLYGEA</sequence>
<dbReference type="EMBL" id="JABAGJ010000004">
    <property type="protein sequence ID" value="NMF02311.1"/>
    <property type="molecule type" value="Genomic_DNA"/>
</dbReference>
<dbReference type="Pfam" id="PF18741">
    <property type="entry name" value="MTES_1575"/>
    <property type="match status" value="1"/>
</dbReference>
<name>A0A848D899_9BIFI</name>
<comment type="caution">
    <text evidence="2">The sequence shown here is derived from an EMBL/GenBank/DDBJ whole genome shotgun (WGS) entry which is preliminary data.</text>
</comment>
<protein>
    <submittedName>
        <fullName evidence="2">Helicase</fullName>
    </submittedName>
</protein>
<reference evidence="2 3" key="1">
    <citation type="submission" date="2020-04" db="EMBL/GenBank/DDBJ databases">
        <authorList>
            <person name="Hitch T.C.A."/>
            <person name="Wylensek D."/>
            <person name="Clavel T."/>
        </authorList>
    </citation>
    <scope>NUCLEOTIDE SEQUENCE [LARGE SCALE GENOMIC DNA]</scope>
    <source>
        <strain evidence="2 3">WCA-130-P53-4B</strain>
    </source>
</reference>
<keyword evidence="2" id="KW-0547">Nucleotide-binding</keyword>
<accession>A0A848D899</accession>
<keyword evidence="2" id="KW-0378">Hydrolase</keyword>
<dbReference type="InterPro" id="IPR049468">
    <property type="entry name" value="Restrct_endonuc-II-like_dom"/>
</dbReference>
<dbReference type="AlphaFoldDB" id="A0A848D899"/>
<evidence type="ECO:0000259" key="1">
    <source>
        <dbReference type="Pfam" id="PF18741"/>
    </source>
</evidence>
<keyword evidence="2" id="KW-0347">Helicase</keyword>
<evidence type="ECO:0000313" key="2">
    <source>
        <dbReference type="EMBL" id="NMF02311.1"/>
    </source>
</evidence>
<proteinExistence type="predicted"/>
<dbReference type="Proteomes" id="UP000583419">
    <property type="component" value="Unassembled WGS sequence"/>
</dbReference>
<keyword evidence="2" id="KW-0067">ATP-binding</keyword>